<dbReference type="GO" id="GO:0016740">
    <property type="term" value="F:transferase activity"/>
    <property type="evidence" value="ECO:0007669"/>
    <property type="project" value="UniProtKB-KW"/>
</dbReference>
<evidence type="ECO:0000313" key="3">
    <source>
        <dbReference type="Proteomes" id="UP000247150"/>
    </source>
</evidence>
<keyword evidence="2" id="KW-0808">Transferase</keyword>
<dbReference type="PANTHER" id="PTHR43155:SF2">
    <property type="entry name" value="CYCLIC DI-GMP PHOSPHODIESTERASE PA4108"/>
    <property type="match status" value="1"/>
</dbReference>
<dbReference type="RefSeq" id="WP_110066720.1">
    <property type="nucleotide sequence ID" value="NZ_QGTW01000013.1"/>
</dbReference>
<sequence length="330" mass="37138">MRLISIDEYNHNLMQLAKPIYDKQRRVLLAAGRSIHPVYLGRLKEMDIRYLFVEDAESSGITIDEMVDFPTWIDAIETVQRAFQAAANKEEFPVREVQKLALKLAEEVGRRKAIVLVPASTLAEELRDFAHAVNTALLSLKLAKKRQVSQRQIRDLAVGALLHDIGKAIAENGEDHAKEGFEFLRKRREISLLSAHMSYQHHEHADGSGSPRGLEGSQIHEFAQICGISNMYDNLISKDGMPPHEAMEYMMAKSGTVFTIELVKQFVQEVPSYIPGSKVLLNNGRKAIVTKILKSLQRPFIRYLDTGVEISLAEHHTLLISGIIEGEGLY</sequence>
<protein>
    <submittedName>
        <fullName evidence="2">Putative nucleotidyltransferase with HDIG domain</fullName>
    </submittedName>
</protein>
<dbReference type="EMBL" id="QGTW01000013">
    <property type="protein sequence ID" value="PWW25527.1"/>
    <property type="molecule type" value="Genomic_DNA"/>
</dbReference>
<dbReference type="PANTHER" id="PTHR43155">
    <property type="entry name" value="CYCLIC DI-GMP PHOSPHODIESTERASE PA4108-RELATED"/>
    <property type="match status" value="1"/>
</dbReference>
<dbReference type="OrthoDB" id="9759601at2"/>
<proteinExistence type="predicted"/>
<dbReference type="SUPFAM" id="SSF109604">
    <property type="entry name" value="HD-domain/PDEase-like"/>
    <property type="match status" value="1"/>
</dbReference>
<dbReference type="InterPro" id="IPR003607">
    <property type="entry name" value="HD/PDEase_dom"/>
</dbReference>
<dbReference type="InterPro" id="IPR037522">
    <property type="entry name" value="HD_GYP_dom"/>
</dbReference>
<dbReference type="PROSITE" id="PS51832">
    <property type="entry name" value="HD_GYP"/>
    <property type="match status" value="1"/>
</dbReference>
<organism evidence="2 3">
    <name type="scientific">Cytobacillus oceanisediminis</name>
    <dbReference type="NCBI Taxonomy" id="665099"/>
    <lineage>
        <taxon>Bacteria</taxon>
        <taxon>Bacillati</taxon>
        <taxon>Bacillota</taxon>
        <taxon>Bacilli</taxon>
        <taxon>Bacillales</taxon>
        <taxon>Bacillaceae</taxon>
        <taxon>Cytobacillus</taxon>
    </lineage>
</organism>
<dbReference type="CDD" id="cd00077">
    <property type="entry name" value="HDc"/>
    <property type="match status" value="1"/>
</dbReference>
<dbReference type="NCBIfam" id="TIGR00277">
    <property type="entry name" value="HDIG"/>
    <property type="match status" value="1"/>
</dbReference>
<reference evidence="2 3" key="1">
    <citation type="submission" date="2018-05" db="EMBL/GenBank/DDBJ databases">
        <title>Freshwater and sediment microbial communities from various areas in North America, analyzing microbe dynamics in response to fracking.</title>
        <authorList>
            <person name="Lamendella R."/>
        </authorList>
    </citation>
    <scope>NUCLEOTIDE SEQUENCE [LARGE SCALE GENOMIC DNA]</scope>
    <source>
        <strain evidence="2 3">15_TX</strain>
    </source>
</reference>
<name>A0A2V2ZMJ5_9BACI</name>
<evidence type="ECO:0000313" key="2">
    <source>
        <dbReference type="EMBL" id="PWW25527.1"/>
    </source>
</evidence>
<gene>
    <name evidence="2" type="ORF">DFO73_113127</name>
</gene>
<feature type="domain" description="HD-GYP" evidence="1">
    <location>
        <begin position="68"/>
        <end position="282"/>
    </location>
</feature>
<accession>A0A2V2ZMJ5</accession>
<dbReference type="AlphaFoldDB" id="A0A2V2ZMJ5"/>
<dbReference type="Pfam" id="PF13487">
    <property type="entry name" value="HD_5"/>
    <property type="match status" value="1"/>
</dbReference>
<comment type="caution">
    <text evidence="2">The sequence shown here is derived from an EMBL/GenBank/DDBJ whole genome shotgun (WGS) entry which is preliminary data.</text>
</comment>
<evidence type="ECO:0000259" key="1">
    <source>
        <dbReference type="PROSITE" id="PS51832"/>
    </source>
</evidence>
<dbReference type="Proteomes" id="UP000247150">
    <property type="component" value="Unassembled WGS sequence"/>
</dbReference>
<dbReference type="Gene3D" id="1.10.3210.10">
    <property type="entry name" value="Hypothetical protein af1432"/>
    <property type="match status" value="1"/>
</dbReference>
<dbReference type="InterPro" id="IPR006675">
    <property type="entry name" value="HDIG_dom"/>
</dbReference>